<keyword evidence="10" id="KW-0325">Glycoprotein</keyword>
<evidence type="ECO:0000256" key="9">
    <source>
        <dbReference type="ARBA" id="ARBA00023136"/>
    </source>
</evidence>
<evidence type="ECO:0000256" key="5">
    <source>
        <dbReference type="ARBA" id="ARBA00022692"/>
    </source>
</evidence>
<evidence type="ECO:0000256" key="4">
    <source>
        <dbReference type="ARBA" id="ARBA00022614"/>
    </source>
</evidence>
<dbReference type="InterPro" id="IPR032675">
    <property type="entry name" value="LRR_dom_sf"/>
</dbReference>
<comment type="similarity">
    <text evidence="2">Belongs to the RLP family.</text>
</comment>
<dbReference type="SUPFAM" id="SSF52058">
    <property type="entry name" value="L domain-like"/>
    <property type="match status" value="3"/>
</dbReference>
<keyword evidence="7" id="KW-0677">Repeat</keyword>
<protein>
    <submittedName>
        <fullName evidence="12">Receptor-like protein</fullName>
    </submittedName>
</protein>
<keyword evidence="4" id="KW-0433">Leucine-rich repeat</keyword>
<keyword evidence="3" id="KW-1003">Cell membrane</keyword>
<proteinExistence type="inferred from homology"/>
<evidence type="ECO:0000256" key="11">
    <source>
        <dbReference type="SAM" id="Phobius"/>
    </source>
</evidence>
<dbReference type="PANTHER" id="PTHR48061:SF2">
    <property type="entry name" value="RECEPTOR LIKE PROTEIN 30-LIKE"/>
    <property type="match status" value="1"/>
</dbReference>
<organism evidence="12 13">
    <name type="scientific">Thalictrum thalictroides</name>
    <name type="common">Rue-anemone</name>
    <name type="synonym">Anemone thalictroides</name>
    <dbReference type="NCBI Taxonomy" id="46969"/>
    <lineage>
        <taxon>Eukaryota</taxon>
        <taxon>Viridiplantae</taxon>
        <taxon>Streptophyta</taxon>
        <taxon>Embryophyta</taxon>
        <taxon>Tracheophyta</taxon>
        <taxon>Spermatophyta</taxon>
        <taxon>Magnoliopsida</taxon>
        <taxon>Ranunculales</taxon>
        <taxon>Ranunculaceae</taxon>
        <taxon>Thalictroideae</taxon>
        <taxon>Thalictrum</taxon>
    </lineage>
</organism>
<dbReference type="OrthoDB" id="676979at2759"/>
<evidence type="ECO:0000256" key="10">
    <source>
        <dbReference type="ARBA" id="ARBA00023180"/>
    </source>
</evidence>
<dbReference type="SMART" id="SM00369">
    <property type="entry name" value="LRR_TYP"/>
    <property type="match status" value="8"/>
</dbReference>
<comment type="subcellular location">
    <subcellularLocation>
        <location evidence="1">Cell membrane</location>
        <topology evidence="1">Single-pass type I membrane protein</topology>
    </subcellularLocation>
</comment>
<dbReference type="AlphaFoldDB" id="A0A7J6V346"/>
<dbReference type="InterPro" id="IPR046956">
    <property type="entry name" value="RLP23-like"/>
</dbReference>
<evidence type="ECO:0000256" key="1">
    <source>
        <dbReference type="ARBA" id="ARBA00004251"/>
    </source>
</evidence>
<keyword evidence="9 11" id="KW-0472">Membrane</keyword>
<evidence type="ECO:0000313" key="12">
    <source>
        <dbReference type="EMBL" id="KAF5179323.1"/>
    </source>
</evidence>
<dbReference type="PANTHER" id="PTHR48061">
    <property type="entry name" value="LEUCINE-RICH REPEAT RECEPTOR PROTEIN KINASE EMS1-LIKE-RELATED"/>
    <property type="match status" value="1"/>
</dbReference>
<dbReference type="GO" id="GO:0005886">
    <property type="term" value="C:plasma membrane"/>
    <property type="evidence" value="ECO:0007669"/>
    <property type="project" value="UniProtKB-SubCell"/>
</dbReference>
<evidence type="ECO:0000256" key="8">
    <source>
        <dbReference type="ARBA" id="ARBA00022989"/>
    </source>
</evidence>
<reference evidence="12 13" key="1">
    <citation type="submission" date="2020-06" db="EMBL/GenBank/DDBJ databases">
        <title>Transcriptomic and genomic resources for Thalictrum thalictroides and T. hernandezii: Facilitating candidate gene discovery in an emerging model plant lineage.</title>
        <authorList>
            <person name="Arias T."/>
            <person name="Riano-Pachon D.M."/>
            <person name="Di Stilio V.S."/>
        </authorList>
    </citation>
    <scope>NUCLEOTIDE SEQUENCE [LARGE SCALE GENOMIC DNA]</scope>
    <source>
        <strain evidence="13">cv. WT478/WT964</strain>
        <tissue evidence="12">Leaves</tissue>
    </source>
</reference>
<dbReference type="Gene3D" id="3.80.10.10">
    <property type="entry name" value="Ribonuclease Inhibitor"/>
    <property type="match status" value="6"/>
</dbReference>
<evidence type="ECO:0000256" key="2">
    <source>
        <dbReference type="ARBA" id="ARBA00009592"/>
    </source>
</evidence>
<dbReference type="Pfam" id="PF00560">
    <property type="entry name" value="LRR_1"/>
    <property type="match status" value="6"/>
</dbReference>
<sequence length="937" mass="103507">MPIPLGLDQFYNLTHLNLSNSGFTGQVPVGISRLKRLVLLDLSILFATRNYNLKLENPNLRTLVRNLSELSELYLDGVNISMNGKELCQALSPVLPNLKVLSLQNCYLSGPFDSSLLKLGSLSELRLGQNNISAVNPEIFGSLSNLTLLHVSSCNLFGTFPKEIFELPLLRSLDISNNPLLQGSMPEFPQKGCLLEELVMADTGLFGKLPENIGSLSYLSTIDLGHSGFSGPIPPSMSKLTQLQYMDLFENNFTGQVPNLNLSKNLAYINLAHNRSTGSISSLQWGRHLKLVKLHLRNNSLSGTIPPILFTLPSLQKLDLSQNQFTGQLGEFFNQSSSVLDTLDLSNNRLEGSVPLSIFGLSSLQILAVSSNNFNGTLRLSMFQKLSNLSSLDLSGNKLWIISSGINSSLFPQIGNLNLASCNLTEFPRFLSNQSSLSYLDLSNNQIRGKIPNWIWKIGNGFIVHLNLSLNFLENPEQPLPKLPFKYLGTLDLHSNLLQGSLPILPPAASVIDYSYNKLTSMIPVEIGSYLHYAVFFSLSNNFLKGEIPMSVCEAIGLLVLDLSNNGLRGSIPLCLSSMELRVLRLRSNNLHGIIPKPFPIGCGLRTLDLNGNKVEGEISKSLSNCRMLEVLDLGNNQITGTFPSWLGELTNLRVLVLRSNKFYGHIGHLESNSTFNMFQIIDLSFNKFTGSLPAELFLKWKGMMTNNYNQQIMRFQFLQLSRLYYQDVVTVTNKGMPMELLKILPIFTSIDLSNNRFEGEIPQVIGDLTQLYVLNLSHNVLTGSIPSSLGNLKQLGSLDLSDNKLSGGIPKKLADLTFLVVLNLSFNQLVGRIPEGPQFQTYNNASFEGNNGLCGPPLSKTCRDDVKEVPSTTSDEDVCKFSLFKDCINGDIINWQLMSVTMGFGVGIGIAICIAVSWSAWNRLCITISKKILNMD</sequence>
<evidence type="ECO:0000256" key="6">
    <source>
        <dbReference type="ARBA" id="ARBA00022729"/>
    </source>
</evidence>
<keyword evidence="8 11" id="KW-1133">Transmembrane helix</keyword>
<gene>
    <name evidence="12" type="ORF">FRX31_031090</name>
</gene>
<dbReference type="Proteomes" id="UP000554482">
    <property type="component" value="Unassembled WGS sequence"/>
</dbReference>
<evidence type="ECO:0000256" key="7">
    <source>
        <dbReference type="ARBA" id="ARBA00022737"/>
    </source>
</evidence>
<evidence type="ECO:0000256" key="3">
    <source>
        <dbReference type="ARBA" id="ARBA00022475"/>
    </source>
</evidence>
<dbReference type="Pfam" id="PF13855">
    <property type="entry name" value="LRR_8"/>
    <property type="match status" value="4"/>
</dbReference>
<keyword evidence="6" id="KW-0732">Signal</keyword>
<dbReference type="InterPro" id="IPR003591">
    <property type="entry name" value="Leu-rich_rpt_typical-subtyp"/>
</dbReference>
<dbReference type="FunFam" id="3.80.10.10:FF:000041">
    <property type="entry name" value="LRR receptor-like serine/threonine-protein kinase ERECTA"/>
    <property type="match status" value="1"/>
</dbReference>
<dbReference type="FunFam" id="3.80.10.10:FF:000233">
    <property type="entry name" value="Leucine-rich repeat receptor-like protein kinase TDR"/>
    <property type="match status" value="1"/>
</dbReference>
<dbReference type="PRINTS" id="PR00019">
    <property type="entry name" value="LEURICHRPT"/>
</dbReference>
<accession>A0A7J6V346</accession>
<name>A0A7J6V346_THATH</name>
<dbReference type="EMBL" id="JABWDY010038934">
    <property type="protein sequence ID" value="KAF5179323.1"/>
    <property type="molecule type" value="Genomic_DNA"/>
</dbReference>
<dbReference type="GO" id="GO:0009791">
    <property type="term" value="P:post-embryonic development"/>
    <property type="evidence" value="ECO:0007669"/>
    <property type="project" value="UniProtKB-ARBA"/>
</dbReference>
<keyword evidence="13" id="KW-1185">Reference proteome</keyword>
<comment type="caution">
    <text evidence="12">The sequence shown here is derived from an EMBL/GenBank/DDBJ whole genome shotgun (WGS) entry which is preliminary data.</text>
</comment>
<evidence type="ECO:0000313" key="13">
    <source>
        <dbReference type="Proteomes" id="UP000554482"/>
    </source>
</evidence>
<keyword evidence="12" id="KW-0675">Receptor</keyword>
<feature type="transmembrane region" description="Helical" evidence="11">
    <location>
        <begin position="896"/>
        <end position="922"/>
    </location>
</feature>
<keyword evidence="5 11" id="KW-0812">Transmembrane</keyword>
<dbReference type="InterPro" id="IPR001611">
    <property type="entry name" value="Leu-rich_rpt"/>
</dbReference>